<dbReference type="PANTHER" id="PTHR22739">
    <property type="entry name" value="STRIATED MUSCLE ACTIVATOR OF RHO-DEPENDENT SIGNALING-RELATED"/>
    <property type="match status" value="1"/>
</dbReference>
<dbReference type="PANTHER" id="PTHR22739:SF7">
    <property type="entry name" value="EG:152A3.3 PROTEIN-RELATED"/>
    <property type="match status" value="1"/>
</dbReference>
<dbReference type="GO" id="GO:0003779">
    <property type="term" value="F:actin binding"/>
    <property type="evidence" value="ECO:0007669"/>
    <property type="project" value="InterPro"/>
</dbReference>
<reference evidence="3 4" key="1">
    <citation type="journal article" date="2019" name="Sci. Rep.">
        <title>Orb-weaving spider Araneus ventricosus genome elucidates the spidroin gene catalogue.</title>
        <authorList>
            <person name="Kono N."/>
            <person name="Nakamura H."/>
            <person name="Ohtoshi R."/>
            <person name="Moran D.A.P."/>
            <person name="Shinohara A."/>
            <person name="Yoshida Y."/>
            <person name="Fujiwara M."/>
            <person name="Mori M."/>
            <person name="Tomita M."/>
            <person name="Arakawa K."/>
        </authorList>
    </citation>
    <scope>NUCLEOTIDE SEQUENCE [LARGE SCALE GENOMIC DNA]</scope>
</reference>
<feature type="region of interest" description="Disordered" evidence="1">
    <location>
        <begin position="191"/>
        <end position="212"/>
    </location>
</feature>
<dbReference type="Gene3D" id="1.10.10.1540">
    <property type="entry name" value="Costar domain"/>
    <property type="match status" value="1"/>
</dbReference>
<keyword evidence="4" id="KW-1185">Reference proteome</keyword>
<evidence type="ECO:0000313" key="3">
    <source>
        <dbReference type="EMBL" id="GBN48447.1"/>
    </source>
</evidence>
<comment type="caution">
    <text evidence="3">The sequence shown here is derived from an EMBL/GenBank/DDBJ whole genome shotgun (WGS) entry which is preliminary data.</text>
</comment>
<evidence type="ECO:0000313" key="4">
    <source>
        <dbReference type="Proteomes" id="UP000499080"/>
    </source>
</evidence>
<dbReference type="OrthoDB" id="9871914at2759"/>
<dbReference type="GO" id="GO:0035025">
    <property type="term" value="P:positive regulation of Rho protein signal transduction"/>
    <property type="evidence" value="ECO:0007669"/>
    <property type="project" value="InterPro"/>
</dbReference>
<dbReference type="AlphaFoldDB" id="A0A4Y2PDZ3"/>
<dbReference type="InterPro" id="IPR026111">
    <property type="entry name" value="Abra"/>
</dbReference>
<name>A0A4Y2PDZ3_ARAVE</name>
<dbReference type="EMBL" id="BGPR01010872">
    <property type="protein sequence ID" value="GBN48447.1"/>
    <property type="molecule type" value="Genomic_DNA"/>
</dbReference>
<dbReference type="SMART" id="SM01283">
    <property type="entry name" value="Costars"/>
    <property type="match status" value="1"/>
</dbReference>
<dbReference type="Pfam" id="PF14705">
    <property type="entry name" value="Costars"/>
    <property type="match status" value="1"/>
</dbReference>
<proteinExistence type="predicted"/>
<dbReference type="InterPro" id="IPR038095">
    <property type="entry name" value="Costars_sf"/>
</dbReference>
<protein>
    <recommendedName>
        <fullName evidence="2">Costars domain-containing protein</fullName>
    </recommendedName>
</protein>
<feature type="compositionally biased region" description="Polar residues" evidence="1">
    <location>
        <begin position="203"/>
        <end position="212"/>
    </location>
</feature>
<accession>A0A4Y2PDZ3</accession>
<organism evidence="3 4">
    <name type="scientific">Araneus ventricosus</name>
    <name type="common">Orbweaver spider</name>
    <name type="synonym">Epeira ventricosa</name>
    <dbReference type="NCBI Taxonomy" id="182803"/>
    <lineage>
        <taxon>Eukaryota</taxon>
        <taxon>Metazoa</taxon>
        <taxon>Ecdysozoa</taxon>
        <taxon>Arthropoda</taxon>
        <taxon>Chelicerata</taxon>
        <taxon>Arachnida</taxon>
        <taxon>Araneae</taxon>
        <taxon>Araneomorphae</taxon>
        <taxon>Entelegynae</taxon>
        <taxon>Araneoidea</taxon>
        <taxon>Araneidae</taxon>
        <taxon>Araneus</taxon>
    </lineage>
</organism>
<evidence type="ECO:0000259" key="2">
    <source>
        <dbReference type="SMART" id="SM01283"/>
    </source>
</evidence>
<sequence>MSLSNTKTNIAGKQHFMFVTLSNPSTLQFNEIRKKWTSHPSRSMEMILYRVELLLFKRKQSSILLNRGQTHFAMEMFQMTQKWDKSDPRYGKPGRIKTEKREYGASISNEVLFLCEMITKCGVPNEDTQFQYHLENCLMYTAISNKVVGLLLRARKHGLVYFEGEMLYQRRDDNVIITLLKPIDEICPNRVPMKRKHDDGEEQMSTLSPEDY</sequence>
<gene>
    <name evidence="3" type="ORF">AVEN_224266_1</name>
</gene>
<feature type="domain" description="Costars" evidence="2">
    <location>
        <begin position="105"/>
        <end position="180"/>
    </location>
</feature>
<evidence type="ECO:0000256" key="1">
    <source>
        <dbReference type="SAM" id="MobiDB-lite"/>
    </source>
</evidence>
<dbReference type="GO" id="GO:0045944">
    <property type="term" value="P:positive regulation of transcription by RNA polymerase II"/>
    <property type="evidence" value="ECO:0007669"/>
    <property type="project" value="TreeGrafter"/>
</dbReference>
<dbReference type="Proteomes" id="UP000499080">
    <property type="component" value="Unassembled WGS sequence"/>
</dbReference>
<dbReference type="GO" id="GO:0030017">
    <property type="term" value="C:sarcomere"/>
    <property type="evidence" value="ECO:0007669"/>
    <property type="project" value="TreeGrafter"/>
</dbReference>
<dbReference type="InterPro" id="IPR027817">
    <property type="entry name" value="Costars_dom"/>
</dbReference>